<name>A0A7J7FZU4_CAMSI</name>
<accession>A0A7J7FZU4</accession>
<reference evidence="3" key="1">
    <citation type="journal article" date="2020" name="Nat. Commun.">
        <title>Genome assembly of wild tea tree DASZ reveals pedigree and selection history of tea varieties.</title>
        <authorList>
            <person name="Zhang W."/>
            <person name="Zhang Y."/>
            <person name="Qiu H."/>
            <person name="Guo Y."/>
            <person name="Wan H."/>
            <person name="Zhang X."/>
            <person name="Scossa F."/>
            <person name="Alseekh S."/>
            <person name="Zhang Q."/>
            <person name="Wang P."/>
            <person name="Xu L."/>
            <person name="Schmidt M.H."/>
            <person name="Jia X."/>
            <person name="Li D."/>
            <person name="Zhu A."/>
            <person name="Guo F."/>
            <person name="Chen W."/>
            <person name="Ni D."/>
            <person name="Usadel B."/>
            <person name="Fernie A.R."/>
            <person name="Wen W."/>
        </authorList>
    </citation>
    <scope>NUCLEOTIDE SEQUENCE [LARGE SCALE GENOMIC DNA]</scope>
    <source>
        <strain evidence="3">cv. G240</strain>
    </source>
</reference>
<proteinExistence type="predicted"/>
<feature type="region of interest" description="Disordered" evidence="1">
    <location>
        <begin position="38"/>
        <end position="77"/>
    </location>
</feature>
<evidence type="ECO:0000313" key="3">
    <source>
        <dbReference type="Proteomes" id="UP000593564"/>
    </source>
</evidence>
<feature type="compositionally biased region" description="Low complexity" evidence="1">
    <location>
        <begin position="55"/>
        <end position="65"/>
    </location>
</feature>
<evidence type="ECO:0000313" key="2">
    <source>
        <dbReference type="EMBL" id="KAF5933889.1"/>
    </source>
</evidence>
<sequence length="77" mass="8680">MPDALEESKIGTLLKLMKICKNAKSQKGEKKKVLLKDNRVRIHNTGSNSDPVGWTSTSSANNSHSSRFRWLRDPKTI</sequence>
<keyword evidence="3" id="KW-1185">Reference proteome</keyword>
<evidence type="ECO:0000256" key="1">
    <source>
        <dbReference type="SAM" id="MobiDB-lite"/>
    </source>
</evidence>
<comment type="caution">
    <text evidence="2">The sequence shown here is derived from an EMBL/GenBank/DDBJ whole genome shotgun (WGS) entry which is preliminary data.</text>
</comment>
<protein>
    <submittedName>
        <fullName evidence="2">Uncharacterized protein</fullName>
    </submittedName>
</protein>
<organism evidence="2 3">
    <name type="scientific">Camellia sinensis</name>
    <name type="common">Tea plant</name>
    <name type="synonym">Thea sinensis</name>
    <dbReference type="NCBI Taxonomy" id="4442"/>
    <lineage>
        <taxon>Eukaryota</taxon>
        <taxon>Viridiplantae</taxon>
        <taxon>Streptophyta</taxon>
        <taxon>Embryophyta</taxon>
        <taxon>Tracheophyta</taxon>
        <taxon>Spermatophyta</taxon>
        <taxon>Magnoliopsida</taxon>
        <taxon>eudicotyledons</taxon>
        <taxon>Gunneridae</taxon>
        <taxon>Pentapetalae</taxon>
        <taxon>asterids</taxon>
        <taxon>Ericales</taxon>
        <taxon>Theaceae</taxon>
        <taxon>Camellia</taxon>
    </lineage>
</organism>
<reference evidence="2 3" key="2">
    <citation type="submission" date="2020-07" db="EMBL/GenBank/DDBJ databases">
        <title>Genome assembly of wild tea tree DASZ reveals pedigree and selection history of tea varieties.</title>
        <authorList>
            <person name="Zhang W."/>
        </authorList>
    </citation>
    <scope>NUCLEOTIDE SEQUENCE [LARGE SCALE GENOMIC DNA]</scope>
    <source>
        <strain evidence="3">cv. G240</strain>
        <tissue evidence="2">Leaf</tissue>
    </source>
</reference>
<gene>
    <name evidence="2" type="ORF">HYC85_030060</name>
</gene>
<dbReference type="EMBL" id="JACBKZ010000014">
    <property type="protein sequence ID" value="KAF5933889.1"/>
    <property type="molecule type" value="Genomic_DNA"/>
</dbReference>
<dbReference type="Proteomes" id="UP000593564">
    <property type="component" value="Unassembled WGS sequence"/>
</dbReference>
<dbReference type="AlphaFoldDB" id="A0A7J7FZU4"/>